<dbReference type="PANTHER" id="PTHR30417:SF1">
    <property type="entry name" value="N-ACETYLMURAMOYL-L-ALANINE AMIDASE AMID"/>
    <property type="match status" value="1"/>
</dbReference>
<dbReference type="STRING" id="1612308.SAMN05444581_11864"/>
<dbReference type="GO" id="GO:0008745">
    <property type="term" value="F:N-acetylmuramoyl-L-alanine amidase activity"/>
    <property type="evidence" value="ECO:0007669"/>
    <property type="project" value="UniProtKB-EC"/>
</dbReference>
<dbReference type="SMART" id="SM00644">
    <property type="entry name" value="Ami_2"/>
    <property type="match status" value="1"/>
</dbReference>
<keyword evidence="8" id="KW-1185">Reference proteome</keyword>
<evidence type="ECO:0000256" key="3">
    <source>
        <dbReference type="ARBA" id="ARBA00011901"/>
    </source>
</evidence>
<dbReference type="GO" id="GO:0019867">
    <property type="term" value="C:outer membrane"/>
    <property type="evidence" value="ECO:0007669"/>
    <property type="project" value="TreeGrafter"/>
</dbReference>
<dbReference type="Gene3D" id="3.40.80.10">
    <property type="entry name" value="Peptidoglycan recognition protein-like"/>
    <property type="match status" value="1"/>
</dbReference>
<dbReference type="SUPFAM" id="SSF47090">
    <property type="entry name" value="PGBD-like"/>
    <property type="match status" value="1"/>
</dbReference>
<organism evidence="7 8">
    <name type="scientific">Methylocapsa palsarum</name>
    <dbReference type="NCBI Taxonomy" id="1612308"/>
    <lineage>
        <taxon>Bacteria</taxon>
        <taxon>Pseudomonadati</taxon>
        <taxon>Pseudomonadota</taxon>
        <taxon>Alphaproteobacteria</taxon>
        <taxon>Hyphomicrobiales</taxon>
        <taxon>Beijerinckiaceae</taxon>
        <taxon>Methylocapsa</taxon>
    </lineage>
</organism>
<sequence length="248" mass="26688">MTPDSAVPTTLYPSPNHGERKRGLTANAILLHYTGLATSEAALRQLCDPVAEVSSHYLVDKAGGLYQLVPETRRAWHAGQGCWAGETDMNDVSIGIEICNPGHKGGSPDYPPEQIATVIALCQDIISRWGVVPHRVLGHSDVSPHRKIDPGEFFPWATLAEAGVGHYVPPHPIEDGPRHGPGDEGSGVKAVQSLFADYGYGLNVSGAYDEETESIVRAFQRHFRPALVDGVADVSTLETLRALIAAQR</sequence>
<dbReference type="Pfam" id="PF01471">
    <property type="entry name" value="PG_binding_1"/>
    <property type="match status" value="1"/>
</dbReference>
<dbReference type="GO" id="GO:0071555">
    <property type="term" value="P:cell wall organization"/>
    <property type="evidence" value="ECO:0007669"/>
    <property type="project" value="UniProtKB-KW"/>
</dbReference>
<feature type="domain" description="N-acetylmuramoyl-L-alanine amidase" evidence="6">
    <location>
        <begin position="14"/>
        <end position="151"/>
    </location>
</feature>
<dbReference type="GO" id="GO:0009254">
    <property type="term" value="P:peptidoglycan turnover"/>
    <property type="evidence" value="ECO:0007669"/>
    <property type="project" value="TreeGrafter"/>
</dbReference>
<evidence type="ECO:0000313" key="8">
    <source>
        <dbReference type="Proteomes" id="UP000198755"/>
    </source>
</evidence>
<name>A0A1I4C867_9HYPH</name>
<dbReference type="Gene3D" id="1.10.101.10">
    <property type="entry name" value="PGBD-like superfamily/PGBD"/>
    <property type="match status" value="1"/>
</dbReference>
<proteinExistence type="inferred from homology"/>
<dbReference type="GO" id="GO:0009253">
    <property type="term" value="P:peptidoglycan catabolic process"/>
    <property type="evidence" value="ECO:0007669"/>
    <property type="project" value="InterPro"/>
</dbReference>
<dbReference type="InterPro" id="IPR036365">
    <property type="entry name" value="PGBD-like_sf"/>
</dbReference>
<evidence type="ECO:0000313" key="7">
    <source>
        <dbReference type="EMBL" id="SFK76376.1"/>
    </source>
</evidence>
<accession>A0A1I4C867</accession>
<keyword evidence="5" id="KW-0961">Cell wall biogenesis/degradation</keyword>
<dbReference type="InterPro" id="IPR036505">
    <property type="entry name" value="Amidase/PGRP_sf"/>
</dbReference>
<dbReference type="EC" id="3.5.1.28" evidence="3"/>
<protein>
    <recommendedName>
        <fullName evidence="3">N-acetylmuramoyl-L-alanine amidase</fullName>
        <ecNumber evidence="3">3.5.1.28</ecNumber>
    </recommendedName>
</protein>
<dbReference type="Proteomes" id="UP000198755">
    <property type="component" value="Unassembled WGS sequence"/>
</dbReference>
<dbReference type="InterPro" id="IPR002477">
    <property type="entry name" value="Peptidoglycan-bd-like"/>
</dbReference>
<reference evidence="7 8" key="1">
    <citation type="submission" date="2016-10" db="EMBL/GenBank/DDBJ databases">
        <authorList>
            <person name="de Groot N.N."/>
        </authorList>
    </citation>
    <scope>NUCLEOTIDE SEQUENCE [LARGE SCALE GENOMIC DNA]</scope>
    <source>
        <strain evidence="7 8">NE2</strain>
    </source>
</reference>
<dbReference type="AlphaFoldDB" id="A0A1I4C867"/>
<evidence type="ECO:0000256" key="2">
    <source>
        <dbReference type="ARBA" id="ARBA00007553"/>
    </source>
</evidence>
<dbReference type="SUPFAM" id="SSF55846">
    <property type="entry name" value="N-acetylmuramoyl-L-alanine amidase-like"/>
    <property type="match status" value="1"/>
</dbReference>
<evidence type="ECO:0000259" key="6">
    <source>
        <dbReference type="SMART" id="SM00644"/>
    </source>
</evidence>
<evidence type="ECO:0000256" key="1">
    <source>
        <dbReference type="ARBA" id="ARBA00001561"/>
    </source>
</evidence>
<dbReference type="InterPro" id="IPR036366">
    <property type="entry name" value="PGBDSf"/>
</dbReference>
<dbReference type="PANTHER" id="PTHR30417">
    <property type="entry name" value="N-ACETYLMURAMOYL-L-ALANINE AMIDASE AMID"/>
    <property type="match status" value="1"/>
</dbReference>
<dbReference type="CDD" id="cd06583">
    <property type="entry name" value="PGRP"/>
    <property type="match status" value="1"/>
</dbReference>
<dbReference type="InterPro" id="IPR051206">
    <property type="entry name" value="NAMLAA_amidase_2"/>
</dbReference>
<dbReference type="Pfam" id="PF01510">
    <property type="entry name" value="Amidase_2"/>
    <property type="match status" value="1"/>
</dbReference>
<comment type="similarity">
    <text evidence="2">Belongs to the N-acetylmuramoyl-L-alanine amidase 2 family.</text>
</comment>
<gene>
    <name evidence="7" type="ORF">SAMN05444581_11864</name>
</gene>
<evidence type="ECO:0000256" key="4">
    <source>
        <dbReference type="ARBA" id="ARBA00022801"/>
    </source>
</evidence>
<dbReference type="InterPro" id="IPR002502">
    <property type="entry name" value="Amidase_domain"/>
</dbReference>
<keyword evidence="4" id="KW-0378">Hydrolase</keyword>
<dbReference type="EMBL" id="FOSN01000018">
    <property type="protein sequence ID" value="SFK76376.1"/>
    <property type="molecule type" value="Genomic_DNA"/>
</dbReference>
<evidence type="ECO:0000256" key="5">
    <source>
        <dbReference type="ARBA" id="ARBA00023316"/>
    </source>
</evidence>
<comment type="catalytic activity">
    <reaction evidence="1">
        <text>Hydrolyzes the link between N-acetylmuramoyl residues and L-amino acid residues in certain cell-wall glycopeptides.</text>
        <dbReference type="EC" id="3.5.1.28"/>
    </reaction>
</comment>